<feature type="region of interest" description="Disordered" evidence="1">
    <location>
        <begin position="55"/>
        <end position="173"/>
    </location>
</feature>
<sequence>MNAQYRAAYAAALCCPLARLSGLTSGAYPTMQASPPARKERTLASYIRTEMERASRIQLQQHAHSSQPGVAGGVQDRPSGVPEPRRWRKVDHYPRYTSSRSQTIGPNQTFEPSQTRTKSQTLGPLDSQPTTEKSRTLDSFGPRKPDTYRRETGSQPSIKITRFQLGNDRQTKV</sequence>
<evidence type="ECO:0000313" key="3">
    <source>
        <dbReference type="Proteomes" id="UP000037510"/>
    </source>
</evidence>
<feature type="compositionally biased region" description="Polar residues" evidence="1">
    <location>
        <begin position="96"/>
        <end position="131"/>
    </location>
</feature>
<feature type="compositionally biased region" description="Basic and acidic residues" evidence="1">
    <location>
        <begin position="132"/>
        <end position="152"/>
    </location>
</feature>
<dbReference type="EMBL" id="JTDY01005888">
    <property type="protein sequence ID" value="KOB66512.1"/>
    <property type="molecule type" value="Genomic_DNA"/>
</dbReference>
<reference evidence="2 3" key="1">
    <citation type="journal article" date="2015" name="Genome Biol. Evol.">
        <title>The genome of winter moth (Operophtera brumata) provides a genomic perspective on sexual dimorphism and phenology.</title>
        <authorList>
            <person name="Derks M.F."/>
            <person name="Smit S."/>
            <person name="Salis L."/>
            <person name="Schijlen E."/>
            <person name="Bossers A."/>
            <person name="Mateman C."/>
            <person name="Pijl A.S."/>
            <person name="de Ridder D."/>
            <person name="Groenen M.A."/>
            <person name="Visser M.E."/>
            <person name="Megens H.J."/>
        </authorList>
    </citation>
    <scope>NUCLEOTIDE SEQUENCE [LARGE SCALE GENOMIC DNA]</scope>
    <source>
        <strain evidence="2">WM2013NL</strain>
        <tissue evidence="2">Head and thorax</tissue>
    </source>
</reference>
<dbReference type="AlphaFoldDB" id="A0A0L7KTB3"/>
<evidence type="ECO:0000313" key="2">
    <source>
        <dbReference type="EMBL" id="KOB66512.1"/>
    </source>
</evidence>
<organism evidence="2 3">
    <name type="scientific">Operophtera brumata</name>
    <name type="common">Winter moth</name>
    <name type="synonym">Phalaena brumata</name>
    <dbReference type="NCBI Taxonomy" id="104452"/>
    <lineage>
        <taxon>Eukaryota</taxon>
        <taxon>Metazoa</taxon>
        <taxon>Ecdysozoa</taxon>
        <taxon>Arthropoda</taxon>
        <taxon>Hexapoda</taxon>
        <taxon>Insecta</taxon>
        <taxon>Pterygota</taxon>
        <taxon>Neoptera</taxon>
        <taxon>Endopterygota</taxon>
        <taxon>Lepidoptera</taxon>
        <taxon>Glossata</taxon>
        <taxon>Ditrysia</taxon>
        <taxon>Geometroidea</taxon>
        <taxon>Geometridae</taxon>
        <taxon>Larentiinae</taxon>
        <taxon>Operophtera</taxon>
    </lineage>
</organism>
<keyword evidence="3" id="KW-1185">Reference proteome</keyword>
<accession>A0A0L7KTB3</accession>
<proteinExistence type="predicted"/>
<dbReference type="Proteomes" id="UP000037510">
    <property type="component" value="Unassembled WGS sequence"/>
</dbReference>
<evidence type="ECO:0000256" key="1">
    <source>
        <dbReference type="SAM" id="MobiDB-lite"/>
    </source>
</evidence>
<name>A0A0L7KTB3_OPEBR</name>
<protein>
    <submittedName>
        <fullName evidence="2">Uncharacterized protein</fullName>
    </submittedName>
</protein>
<comment type="caution">
    <text evidence="2">The sequence shown here is derived from an EMBL/GenBank/DDBJ whole genome shotgun (WGS) entry which is preliminary data.</text>
</comment>
<feature type="compositionally biased region" description="Polar residues" evidence="1">
    <location>
        <begin position="57"/>
        <end position="68"/>
    </location>
</feature>
<gene>
    <name evidence="2" type="ORF">OBRU01_21116</name>
</gene>